<dbReference type="Proteomes" id="UP001369958">
    <property type="component" value="Chromosome"/>
</dbReference>
<evidence type="ECO:0000256" key="1">
    <source>
        <dbReference type="SAM" id="MobiDB-lite"/>
    </source>
</evidence>
<feature type="compositionally biased region" description="Basic and acidic residues" evidence="1">
    <location>
        <begin position="89"/>
        <end position="103"/>
    </location>
</feature>
<accession>A0ABZ2I2Y6</accession>
<evidence type="ECO:0000313" key="2">
    <source>
        <dbReference type="EMBL" id="WWT33253.1"/>
    </source>
</evidence>
<feature type="compositionally biased region" description="Basic residues" evidence="1">
    <location>
        <begin position="143"/>
        <end position="153"/>
    </location>
</feature>
<feature type="compositionally biased region" description="Low complexity" evidence="1">
    <location>
        <begin position="115"/>
        <end position="126"/>
    </location>
</feature>
<dbReference type="RefSeq" id="WP_338608712.1">
    <property type="nucleotide sequence ID" value="NZ_CP146275.1"/>
</dbReference>
<sequence>MRQLYGVIRALQKDDNAFLYIAEIIQKARNDKSDAFDFMNRVKTYHHRDRKAAGDPCVVRGIRRHGPAPTTSPVTEGTVRSPITTPSRAEGDAKAEIVGERAELGPPLSEPSVIPPAAGGPAPSAGPHHRDDLGALTAALHSRPGRRRIVSGG</sequence>
<evidence type="ECO:0000313" key="3">
    <source>
        <dbReference type="Proteomes" id="UP001369958"/>
    </source>
</evidence>
<gene>
    <name evidence="2" type="ORF">V6617_01930</name>
</gene>
<organism evidence="2 3">
    <name type="scientific">Pelagibacterium nitratireducens</name>
    <dbReference type="NCBI Taxonomy" id="1046114"/>
    <lineage>
        <taxon>Bacteria</taxon>
        <taxon>Pseudomonadati</taxon>
        <taxon>Pseudomonadota</taxon>
        <taxon>Alphaproteobacteria</taxon>
        <taxon>Hyphomicrobiales</taxon>
        <taxon>Devosiaceae</taxon>
        <taxon>Pelagibacterium</taxon>
    </lineage>
</organism>
<reference evidence="2 3" key="1">
    <citation type="submission" date="2024-02" db="EMBL/GenBank/DDBJ databases">
        <title>Complete genome sequence of Pelagibacterium nitratireducens ZH15.</title>
        <authorList>
            <person name="Zhao L.H."/>
        </authorList>
    </citation>
    <scope>NUCLEOTIDE SEQUENCE [LARGE SCALE GENOMIC DNA]</scope>
    <source>
        <strain evidence="2 3">ZH15</strain>
    </source>
</reference>
<feature type="region of interest" description="Disordered" evidence="1">
    <location>
        <begin position="61"/>
        <end position="153"/>
    </location>
</feature>
<keyword evidence="3" id="KW-1185">Reference proteome</keyword>
<proteinExistence type="predicted"/>
<protein>
    <submittedName>
        <fullName evidence="2">Uncharacterized protein</fullName>
    </submittedName>
</protein>
<name>A0ABZ2I2Y6_9HYPH</name>
<dbReference type="EMBL" id="CP146275">
    <property type="protein sequence ID" value="WWT33253.1"/>
    <property type="molecule type" value="Genomic_DNA"/>
</dbReference>